<dbReference type="SUPFAM" id="SSF53720">
    <property type="entry name" value="ALDH-like"/>
    <property type="match status" value="1"/>
</dbReference>
<dbReference type="FunFam" id="3.40.605.10:FF:000007">
    <property type="entry name" value="NAD/NADP-dependent betaine aldehyde dehydrogenase"/>
    <property type="match status" value="1"/>
</dbReference>
<dbReference type="Gene3D" id="3.40.309.10">
    <property type="entry name" value="Aldehyde Dehydrogenase, Chain A, domain 2"/>
    <property type="match status" value="1"/>
</dbReference>
<dbReference type="CDD" id="cd07138">
    <property type="entry name" value="ALDH_CddD_SSP0762"/>
    <property type="match status" value="1"/>
</dbReference>
<dbReference type="OrthoDB" id="9812625at2"/>
<dbReference type="PANTHER" id="PTHR42804">
    <property type="entry name" value="ALDEHYDE DEHYDROGENASE"/>
    <property type="match status" value="1"/>
</dbReference>
<feature type="active site" evidence="5">
    <location>
        <position position="248"/>
    </location>
</feature>
<dbReference type="InterPro" id="IPR016163">
    <property type="entry name" value="Ald_DH_C"/>
</dbReference>
<dbReference type="InterPro" id="IPR016161">
    <property type="entry name" value="Ald_DH/histidinol_DH"/>
</dbReference>
<dbReference type="RefSeq" id="WP_146366971.1">
    <property type="nucleotide sequence ID" value="NZ_CP042265.1"/>
</dbReference>
<comment type="similarity">
    <text evidence="1 6">Belongs to the aldehyde dehydrogenase family.</text>
</comment>
<dbReference type="EC" id="1.2.1.3" evidence="3"/>
<feature type="domain" description="Aldehyde dehydrogenase" evidence="7">
    <location>
        <begin position="15"/>
        <end position="473"/>
    </location>
</feature>
<dbReference type="InterPro" id="IPR029510">
    <property type="entry name" value="Ald_DH_CS_GLU"/>
</dbReference>
<evidence type="ECO:0000259" key="7">
    <source>
        <dbReference type="Pfam" id="PF00171"/>
    </source>
</evidence>
<reference evidence="8 9" key="1">
    <citation type="submission" date="2019-07" db="EMBL/GenBank/DDBJ databases">
        <title>Litoreibacter alkalisoli sp. nov., isolated from saline-alkaline soil.</title>
        <authorList>
            <person name="Wang S."/>
            <person name="Xu L."/>
            <person name="Xing Y.-T."/>
            <person name="Sun J.-Q."/>
        </authorList>
    </citation>
    <scope>NUCLEOTIDE SEQUENCE [LARGE SCALE GENOMIC DNA]</scope>
    <source>
        <strain evidence="8 9">LN3S51</strain>
        <plasmid evidence="8 9">unnamed4</plasmid>
    </source>
</reference>
<name>A0A5B8JBA0_9RHOB</name>
<organism evidence="8 9">
    <name type="scientific">Qingshengfaniella alkalisoli</name>
    <dbReference type="NCBI Taxonomy" id="2599296"/>
    <lineage>
        <taxon>Bacteria</taxon>
        <taxon>Pseudomonadati</taxon>
        <taxon>Pseudomonadota</taxon>
        <taxon>Alphaproteobacteria</taxon>
        <taxon>Rhodobacterales</taxon>
        <taxon>Paracoccaceae</taxon>
        <taxon>Qingshengfaniella</taxon>
    </lineage>
</organism>
<dbReference type="GO" id="GO:0004029">
    <property type="term" value="F:aldehyde dehydrogenase (NAD+) activity"/>
    <property type="evidence" value="ECO:0007669"/>
    <property type="project" value="UniProtKB-EC"/>
</dbReference>
<evidence type="ECO:0000256" key="3">
    <source>
        <dbReference type="ARBA" id="ARBA00024226"/>
    </source>
</evidence>
<dbReference type="KEGG" id="lit:FPZ52_17950"/>
<evidence type="ECO:0000313" key="9">
    <source>
        <dbReference type="Proteomes" id="UP000318483"/>
    </source>
</evidence>
<dbReference type="PANTHER" id="PTHR42804:SF1">
    <property type="entry name" value="ALDEHYDE DEHYDROGENASE-RELATED"/>
    <property type="match status" value="1"/>
</dbReference>
<keyword evidence="2 6" id="KW-0560">Oxidoreductase</keyword>
<dbReference type="PROSITE" id="PS00687">
    <property type="entry name" value="ALDEHYDE_DEHYDR_GLU"/>
    <property type="match status" value="1"/>
</dbReference>
<evidence type="ECO:0000256" key="1">
    <source>
        <dbReference type="ARBA" id="ARBA00009986"/>
    </source>
</evidence>
<keyword evidence="8" id="KW-0614">Plasmid</keyword>
<gene>
    <name evidence="8" type="ORF">FPZ52_17950</name>
</gene>
<dbReference type="EMBL" id="CP042265">
    <property type="protein sequence ID" value="QDY71557.1"/>
    <property type="molecule type" value="Genomic_DNA"/>
</dbReference>
<dbReference type="InterPro" id="IPR016162">
    <property type="entry name" value="Ald_DH_N"/>
</dbReference>
<dbReference type="InterPro" id="IPR015590">
    <property type="entry name" value="Aldehyde_DH_dom"/>
</dbReference>
<evidence type="ECO:0000313" key="8">
    <source>
        <dbReference type="EMBL" id="QDY71557.1"/>
    </source>
</evidence>
<evidence type="ECO:0000256" key="5">
    <source>
        <dbReference type="PROSITE-ProRule" id="PRU10007"/>
    </source>
</evidence>
<dbReference type="Proteomes" id="UP000318483">
    <property type="component" value="Plasmid unnamed4"/>
</dbReference>
<proteinExistence type="inferred from homology"/>
<evidence type="ECO:0000256" key="4">
    <source>
        <dbReference type="ARBA" id="ARBA00049194"/>
    </source>
</evidence>
<geneLocation type="plasmid" evidence="8 9">
    <name>unnamed4</name>
</geneLocation>
<dbReference type="Gene3D" id="3.40.605.10">
    <property type="entry name" value="Aldehyde Dehydrogenase, Chain A, domain 1"/>
    <property type="match status" value="1"/>
</dbReference>
<keyword evidence="9" id="KW-1185">Reference proteome</keyword>
<dbReference type="FunFam" id="3.40.309.10:FF:000012">
    <property type="entry name" value="Betaine aldehyde dehydrogenase"/>
    <property type="match status" value="1"/>
</dbReference>
<accession>A0A5B8JBA0</accession>
<evidence type="ECO:0000256" key="6">
    <source>
        <dbReference type="RuleBase" id="RU003345"/>
    </source>
</evidence>
<dbReference type="AlphaFoldDB" id="A0A5B8JBA0"/>
<sequence>MTNLQTGKFYIDGKWVDPAGTETLEVINPATEEAFATIAMGNRQDVEHAVAAAKTAFETFSQTTKAERIELLEGILAAYERRYDEMSAIICEELGAPISLCDAAQSMVGVGHLKGFLDALRNMEFREEMPSGDTIYREPIGVCGMITPWNWPINQIALKVLPAFAAGCTVVLKPSEITPLNALLYAEILDEAGVPKGVFNLVNGDGLNVGSAISRHPDVAMVSFTGSTRAGRQVSIDAAETIKRVTLELGGKSPNIVFADTDLADAVTGGVRHCFQNSGQSCNAPTRMLVEASIYDEAMDIAREAAENTLVGSPTDQGKHIGPLVSAIQYERVQELIQAGIDEGATLLAGGTGRPEGSNRGYFVKPTVFGNVNNQMRIAREEVFGPVLAMIPFKDEAEAVEIANDTPYGLAAQIQSGDTERAEAVARKLRAGMVHINGSDIDFGSPFGGYKMSGNGREGGKFGIEDFLEIKAVSRP</sequence>
<dbReference type="InterPro" id="IPR016160">
    <property type="entry name" value="Ald_DH_CS_CYS"/>
</dbReference>
<evidence type="ECO:0000256" key="2">
    <source>
        <dbReference type="ARBA" id="ARBA00023002"/>
    </source>
</evidence>
<dbReference type="Pfam" id="PF00171">
    <property type="entry name" value="Aldedh"/>
    <property type="match status" value="1"/>
</dbReference>
<dbReference type="PROSITE" id="PS00070">
    <property type="entry name" value="ALDEHYDE_DEHYDR_CYS"/>
    <property type="match status" value="1"/>
</dbReference>
<protein>
    <recommendedName>
        <fullName evidence="3">aldehyde dehydrogenase (NAD(+))</fullName>
        <ecNumber evidence="3">1.2.1.3</ecNumber>
    </recommendedName>
</protein>
<comment type="catalytic activity">
    <reaction evidence="4">
        <text>an aldehyde + NAD(+) + H2O = a carboxylate + NADH + 2 H(+)</text>
        <dbReference type="Rhea" id="RHEA:16185"/>
        <dbReference type="ChEBI" id="CHEBI:15377"/>
        <dbReference type="ChEBI" id="CHEBI:15378"/>
        <dbReference type="ChEBI" id="CHEBI:17478"/>
        <dbReference type="ChEBI" id="CHEBI:29067"/>
        <dbReference type="ChEBI" id="CHEBI:57540"/>
        <dbReference type="ChEBI" id="CHEBI:57945"/>
        <dbReference type="EC" id="1.2.1.3"/>
    </reaction>
</comment>